<name>A0A8H6UVS1_9EURO</name>
<dbReference type="AlphaFoldDB" id="A0A8H6UVS1"/>
<organism evidence="3 4">
    <name type="scientific">Aspergillus felis</name>
    <dbReference type="NCBI Taxonomy" id="1287682"/>
    <lineage>
        <taxon>Eukaryota</taxon>
        <taxon>Fungi</taxon>
        <taxon>Dikarya</taxon>
        <taxon>Ascomycota</taxon>
        <taxon>Pezizomycotina</taxon>
        <taxon>Eurotiomycetes</taxon>
        <taxon>Eurotiomycetidae</taxon>
        <taxon>Eurotiales</taxon>
        <taxon>Aspergillaceae</taxon>
        <taxon>Aspergillus</taxon>
        <taxon>Aspergillus subgen. Fumigati</taxon>
    </lineage>
</organism>
<feature type="compositionally biased region" description="Basic and acidic residues" evidence="1">
    <location>
        <begin position="50"/>
        <end position="66"/>
    </location>
</feature>
<proteinExistence type="predicted"/>
<sequence>MEDWEIEWLRGKGKLLEDALFSCQRKAMYPLRPARRTIQVPQEDQQEQSEPDRKRRKTDKENENASHDTPGGELVEDARLTSAPPHIMTDLQERDTMLRGLAHLDKMSDTDLWYEIEKLKVWNGRGTASLYYDAMGHRTPPQWIKRFGFHTYEIAAGSAVLVLAGCYDAEHLFTTLLQHRENMDLLNVSETLQQGQFVTQHSLVYAVRYNAYLGVLAQQEHSECVAAYILHPTHLAIAAFMVSLHKDHHFFRNHHGDTSPFSRAVKSLLEEVLKTKDLDVWRNGNRVIEPNELPENLKYKHDSHPPVDDIKLYHSQYWGTVVGLVLGGIMRFGEVTNDKTKNHRDNLKLAINLFGMALSAAPLVGGLIGAGVSALADPIADAAYKKNNVHEQIVRLGAAIEDGVRTNPKNLSPTEFSRQLEETIRHAGYPY</sequence>
<evidence type="ECO:0000256" key="2">
    <source>
        <dbReference type="SAM" id="Phobius"/>
    </source>
</evidence>
<protein>
    <submittedName>
        <fullName evidence="3">Uncharacterized protein</fullName>
    </submittedName>
</protein>
<accession>A0A8H6UVS1</accession>
<keyword evidence="2" id="KW-0812">Transmembrane</keyword>
<dbReference type="Proteomes" id="UP000654922">
    <property type="component" value="Unassembled WGS sequence"/>
</dbReference>
<reference evidence="3" key="1">
    <citation type="submission" date="2020-06" db="EMBL/GenBank/DDBJ databases">
        <title>Draft genome sequences of strains closely related to Aspergillus parafelis and Aspergillus hiratsukae.</title>
        <authorList>
            <person name="Dos Santos R.A.C."/>
            <person name="Rivero-Menendez O."/>
            <person name="Steenwyk J.L."/>
            <person name="Mead M.E."/>
            <person name="Goldman G.H."/>
            <person name="Alastruey-Izquierdo A."/>
            <person name="Rokas A."/>
        </authorList>
    </citation>
    <scope>NUCLEOTIDE SEQUENCE</scope>
    <source>
        <strain evidence="3">CNM-CM5623</strain>
    </source>
</reference>
<feature type="region of interest" description="Disordered" evidence="1">
    <location>
        <begin position="32"/>
        <end position="74"/>
    </location>
</feature>
<evidence type="ECO:0000256" key="1">
    <source>
        <dbReference type="SAM" id="MobiDB-lite"/>
    </source>
</evidence>
<evidence type="ECO:0000313" key="4">
    <source>
        <dbReference type="Proteomes" id="UP000654922"/>
    </source>
</evidence>
<feature type="transmembrane region" description="Helical" evidence="2">
    <location>
        <begin position="349"/>
        <end position="376"/>
    </location>
</feature>
<dbReference type="EMBL" id="JACBAE010001255">
    <property type="protein sequence ID" value="KAF7168853.1"/>
    <property type="molecule type" value="Genomic_DNA"/>
</dbReference>
<keyword evidence="2" id="KW-0472">Membrane</keyword>
<keyword evidence="2" id="KW-1133">Transmembrane helix</keyword>
<gene>
    <name evidence="3" type="ORF">CNMCM5623_001795</name>
</gene>
<evidence type="ECO:0000313" key="3">
    <source>
        <dbReference type="EMBL" id="KAF7168853.1"/>
    </source>
</evidence>
<comment type="caution">
    <text evidence="3">The sequence shown here is derived from an EMBL/GenBank/DDBJ whole genome shotgun (WGS) entry which is preliminary data.</text>
</comment>